<dbReference type="Pfam" id="PF00440">
    <property type="entry name" value="TetR_N"/>
    <property type="match status" value="1"/>
</dbReference>
<sequence>MEFIMPKASLELTARREKEIVDACEKIYRAKGFYGVTIKEISTETSFTRPAIYNYFETKDEILLALLIREYEKMCEGLKEVKERAALFEKKELAEALAQVLEERELLLRIQSMDLFQIEINSRIERLADFKKRYRCASDALEEILCLYSSSASAQERRDCCMTFFAFMFGIYPFAFHTEKQRKAMEMAGMPNRETSIYRMVYNCLMKLLPEKT</sequence>
<feature type="DNA-binding region" description="H-T-H motif" evidence="2">
    <location>
        <begin position="37"/>
        <end position="56"/>
    </location>
</feature>
<protein>
    <submittedName>
        <fullName evidence="4">TetR/AcrR family transcriptional regulator</fullName>
    </submittedName>
</protein>
<reference evidence="4" key="2">
    <citation type="submission" date="2021-04" db="EMBL/GenBank/DDBJ databases">
        <authorList>
            <person name="Gilroy R."/>
        </authorList>
    </citation>
    <scope>NUCLEOTIDE SEQUENCE</scope>
    <source>
        <strain evidence="4">CHK178-16964</strain>
    </source>
</reference>
<reference evidence="4" key="1">
    <citation type="journal article" date="2021" name="PeerJ">
        <title>Extensive microbial diversity within the chicken gut microbiome revealed by metagenomics and culture.</title>
        <authorList>
            <person name="Gilroy R."/>
            <person name="Ravi A."/>
            <person name="Getino M."/>
            <person name="Pursley I."/>
            <person name="Horton D.L."/>
            <person name="Alikhan N.F."/>
            <person name="Baker D."/>
            <person name="Gharbi K."/>
            <person name="Hall N."/>
            <person name="Watson M."/>
            <person name="Adriaenssens E.M."/>
            <person name="Foster-Nyarko E."/>
            <person name="Jarju S."/>
            <person name="Secka A."/>
            <person name="Antonio M."/>
            <person name="Oren A."/>
            <person name="Chaudhuri R.R."/>
            <person name="La Ragione R."/>
            <person name="Hildebrand F."/>
            <person name="Pallen M.J."/>
        </authorList>
    </citation>
    <scope>NUCLEOTIDE SEQUENCE</scope>
    <source>
        <strain evidence="4">CHK178-16964</strain>
    </source>
</reference>
<dbReference type="InterPro" id="IPR041483">
    <property type="entry name" value="TetR_C_34"/>
</dbReference>
<feature type="domain" description="HTH tetR-type" evidence="3">
    <location>
        <begin position="14"/>
        <end position="74"/>
    </location>
</feature>
<organism evidence="4 5">
    <name type="scientific">Candidatus Lachnoclostridium stercoravium</name>
    <dbReference type="NCBI Taxonomy" id="2838633"/>
    <lineage>
        <taxon>Bacteria</taxon>
        <taxon>Bacillati</taxon>
        <taxon>Bacillota</taxon>
        <taxon>Clostridia</taxon>
        <taxon>Lachnospirales</taxon>
        <taxon>Lachnospiraceae</taxon>
    </lineage>
</organism>
<dbReference type="SUPFAM" id="SSF46689">
    <property type="entry name" value="Homeodomain-like"/>
    <property type="match status" value="1"/>
</dbReference>
<comment type="caution">
    <text evidence="4">The sequence shown here is derived from an EMBL/GenBank/DDBJ whole genome shotgun (WGS) entry which is preliminary data.</text>
</comment>
<dbReference type="Pfam" id="PF17929">
    <property type="entry name" value="TetR_C_34"/>
    <property type="match status" value="1"/>
</dbReference>
<name>A0A9D2HHQ3_9FIRM</name>
<dbReference type="PROSITE" id="PS50977">
    <property type="entry name" value="HTH_TETR_2"/>
    <property type="match status" value="1"/>
</dbReference>
<gene>
    <name evidence="4" type="ORF">IAA07_03815</name>
</gene>
<dbReference type="PRINTS" id="PR00455">
    <property type="entry name" value="HTHTETR"/>
</dbReference>
<proteinExistence type="predicted"/>
<dbReference type="EMBL" id="DWZA01000033">
    <property type="protein sequence ID" value="HJA70694.1"/>
    <property type="molecule type" value="Genomic_DNA"/>
</dbReference>
<dbReference type="InterPro" id="IPR001647">
    <property type="entry name" value="HTH_TetR"/>
</dbReference>
<dbReference type="PANTHER" id="PTHR43479">
    <property type="entry name" value="ACREF/ENVCD OPERON REPRESSOR-RELATED"/>
    <property type="match status" value="1"/>
</dbReference>
<evidence type="ECO:0000313" key="5">
    <source>
        <dbReference type="Proteomes" id="UP000823900"/>
    </source>
</evidence>
<dbReference type="AlphaFoldDB" id="A0A9D2HHQ3"/>
<dbReference type="InterPro" id="IPR009057">
    <property type="entry name" value="Homeodomain-like_sf"/>
</dbReference>
<evidence type="ECO:0000259" key="3">
    <source>
        <dbReference type="PROSITE" id="PS50977"/>
    </source>
</evidence>
<evidence type="ECO:0000256" key="2">
    <source>
        <dbReference type="PROSITE-ProRule" id="PRU00335"/>
    </source>
</evidence>
<evidence type="ECO:0000313" key="4">
    <source>
        <dbReference type="EMBL" id="HJA70694.1"/>
    </source>
</evidence>
<dbReference type="Gene3D" id="1.10.357.10">
    <property type="entry name" value="Tetracycline Repressor, domain 2"/>
    <property type="match status" value="1"/>
</dbReference>
<dbReference type="GO" id="GO:0003677">
    <property type="term" value="F:DNA binding"/>
    <property type="evidence" value="ECO:0007669"/>
    <property type="project" value="UniProtKB-UniRule"/>
</dbReference>
<accession>A0A9D2HHQ3</accession>
<dbReference type="PANTHER" id="PTHR43479:SF22">
    <property type="entry name" value="TRANSCRIPTIONAL REGULATOR, TETR FAMILY"/>
    <property type="match status" value="1"/>
</dbReference>
<dbReference type="InterPro" id="IPR050624">
    <property type="entry name" value="HTH-type_Tx_Regulator"/>
</dbReference>
<evidence type="ECO:0000256" key="1">
    <source>
        <dbReference type="ARBA" id="ARBA00023125"/>
    </source>
</evidence>
<dbReference type="Proteomes" id="UP000823900">
    <property type="component" value="Unassembled WGS sequence"/>
</dbReference>
<keyword evidence="1 2" id="KW-0238">DNA-binding</keyword>